<dbReference type="Pfam" id="PF00271">
    <property type="entry name" value="Helicase_C"/>
    <property type="match status" value="1"/>
</dbReference>
<dbReference type="SMART" id="SM00490">
    <property type="entry name" value="HELICc"/>
    <property type="match status" value="1"/>
</dbReference>
<evidence type="ECO:0000256" key="9">
    <source>
        <dbReference type="SAM" id="MobiDB-lite"/>
    </source>
</evidence>
<dbReference type="GO" id="GO:0003723">
    <property type="term" value="F:RNA binding"/>
    <property type="evidence" value="ECO:0007669"/>
    <property type="project" value="UniProtKB-KW"/>
</dbReference>
<dbReference type="InterPro" id="IPR025696">
    <property type="entry name" value="Beta-barrel_MTR4"/>
</dbReference>
<proteinExistence type="predicted"/>
<organism evidence="10">
    <name type="scientific">Magallana gigas</name>
    <name type="common">Pacific oyster</name>
    <name type="synonym">Crassostrea gigas</name>
    <dbReference type="NCBI Taxonomy" id="29159"/>
    <lineage>
        <taxon>Eukaryota</taxon>
        <taxon>Metazoa</taxon>
        <taxon>Spiralia</taxon>
        <taxon>Lophotrochozoa</taxon>
        <taxon>Mollusca</taxon>
        <taxon>Bivalvia</taxon>
        <taxon>Autobranchia</taxon>
        <taxon>Pteriomorphia</taxon>
        <taxon>Ostreida</taxon>
        <taxon>Ostreoidea</taxon>
        <taxon>Ostreidae</taxon>
        <taxon>Magallana</taxon>
    </lineage>
</organism>
<dbReference type="Gene3D" id="3.40.50.300">
    <property type="entry name" value="P-loop containing nucleotide triphosphate hydrolases"/>
    <property type="match status" value="3"/>
</dbReference>
<evidence type="ECO:0000256" key="4">
    <source>
        <dbReference type="ARBA" id="ARBA00022801"/>
    </source>
</evidence>
<keyword evidence="7" id="KW-0694">RNA-binding</keyword>
<dbReference type="InterPro" id="IPR001650">
    <property type="entry name" value="Helicase_C-like"/>
</dbReference>
<dbReference type="GO" id="GO:0016787">
    <property type="term" value="F:hydrolase activity"/>
    <property type="evidence" value="ECO:0007669"/>
    <property type="project" value="UniProtKB-KW"/>
</dbReference>
<keyword evidence="4" id="KW-0378">Hydrolase</keyword>
<dbReference type="InParanoid" id="K1RQY2"/>
<dbReference type="SMART" id="SM00487">
    <property type="entry name" value="DEXDc"/>
    <property type="match status" value="1"/>
</dbReference>
<dbReference type="CDD" id="cd18795">
    <property type="entry name" value="SF2_C_Ski2"/>
    <property type="match status" value="1"/>
</dbReference>
<dbReference type="GO" id="GO:0055087">
    <property type="term" value="C:Ski complex"/>
    <property type="evidence" value="ECO:0007669"/>
    <property type="project" value="TreeGrafter"/>
</dbReference>
<comment type="subcellular location">
    <subcellularLocation>
        <location evidence="1">Cytoplasm</location>
    </subcellularLocation>
</comment>
<name>K1RQY2_MAGGI</name>
<dbReference type="InterPro" id="IPR012961">
    <property type="entry name" value="Ski2/MTR4_C"/>
</dbReference>
<dbReference type="Pfam" id="PF13234">
    <property type="entry name" value="MTR4_beta-barrel"/>
    <property type="match status" value="1"/>
</dbReference>
<dbReference type="InterPro" id="IPR011545">
    <property type="entry name" value="DEAD/DEAH_box_helicase_dom"/>
</dbReference>
<evidence type="ECO:0000256" key="8">
    <source>
        <dbReference type="ARBA" id="ARBA00047984"/>
    </source>
</evidence>
<dbReference type="InterPro" id="IPR014001">
    <property type="entry name" value="Helicase_ATP-bd"/>
</dbReference>
<dbReference type="GO" id="GO:0005524">
    <property type="term" value="F:ATP binding"/>
    <property type="evidence" value="ECO:0007669"/>
    <property type="project" value="UniProtKB-KW"/>
</dbReference>
<dbReference type="FunFam" id="1.10.3380.30:FF:000020">
    <property type="entry name" value="Ski2-like RNA helicase"/>
    <property type="match status" value="1"/>
</dbReference>
<keyword evidence="2" id="KW-0963">Cytoplasm</keyword>
<dbReference type="Pfam" id="PF17911">
    <property type="entry name" value="Ski2_N"/>
    <property type="match status" value="1"/>
</dbReference>
<evidence type="ECO:0000313" key="10">
    <source>
        <dbReference type="EMBL" id="EKC36821.1"/>
    </source>
</evidence>
<dbReference type="EMBL" id="JH817105">
    <property type="protein sequence ID" value="EKC36821.1"/>
    <property type="molecule type" value="Genomic_DNA"/>
</dbReference>
<dbReference type="PANTHER" id="PTHR12131:SF1">
    <property type="entry name" value="ATP-DEPENDENT RNA HELICASE SUPV3L1, MITOCHONDRIAL-RELATED"/>
    <property type="match status" value="1"/>
</dbReference>
<dbReference type="InterPro" id="IPR027417">
    <property type="entry name" value="P-loop_NTPase"/>
</dbReference>
<dbReference type="InterPro" id="IPR048392">
    <property type="entry name" value="MTR4-like_stalk"/>
</dbReference>
<comment type="catalytic activity">
    <reaction evidence="8">
        <text>ATP + H2O = ADP + phosphate + H(+)</text>
        <dbReference type="Rhea" id="RHEA:13065"/>
        <dbReference type="ChEBI" id="CHEBI:15377"/>
        <dbReference type="ChEBI" id="CHEBI:15378"/>
        <dbReference type="ChEBI" id="CHEBI:30616"/>
        <dbReference type="ChEBI" id="CHEBI:43474"/>
        <dbReference type="ChEBI" id="CHEBI:456216"/>
        <dbReference type="EC" id="3.6.4.13"/>
    </reaction>
</comment>
<protein>
    <submittedName>
        <fullName evidence="10">Helicase SKI2W</fullName>
    </submittedName>
</protein>
<dbReference type="Gene3D" id="1.10.3380.30">
    <property type="match status" value="3"/>
</dbReference>
<feature type="region of interest" description="Disordered" evidence="9">
    <location>
        <begin position="216"/>
        <end position="237"/>
    </location>
</feature>
<dbReference type="FunFam" id="1.10.3380.30:FF:000001">
    <property type="entry name" value="Ski2 ATP-dependent RNA helicase"/>
    <property type="match status" value="1"/>
</dbReference>
<reference evidence="10" key="1">
    <citation type="journal article" date="2012" name="Nature">
        <title>The oyster genome reveals stress adaptation and complexity of shell formation.</title>
        <authorList>
            <person name="Zhang G."/>
            <person name="Fang X."/>
            <person name="Guo X."/>
            <person name="Li L."/>
            <person name="Luo R."/>
            <person name="Xu F."/>
            <person name="Yang P."/>
            <person name="Zhang L."/>
            <person name="Wang X."/>
            <person name="Qi H."/>
            <person name="Xiong Z."/>
            <person name="Que H."/>
            <person name="Xie Y."/>
            <person name="Holland P.W."/>
            <person name="Paps J."/>
            <person name="Zhu Y."/>
            <person name="Wu F."/>
            <person name="Chen Y."/>
            <person name="Wang J."/>
            <person name="Peng C."/>
            <person name="Meng J."/>
            <person name="Yang L."/>
            <person name="Liu J."/>
            <person name="Wen B."/>
            <person name="Zhang N."/>
            <person name="Huang Z."/>
            <person name="Zhu Q."/>
            <person name="Feng Y."/>
            <person name="Mount A."/>
            <person name="Hedgecock D."/>
            <person name="Xu Z."/>
            <person name="Liu Y."/>
            <person name="Domazet-Loso T."/>
            <person name="Du Y."/>
            <person name="Sun X."/>
            <person name="Zhang S."/>
            <person name="Liu B."/>
            <person name="Cheng P."/>
            <person name="Jiang X."/>
            <person name="Li J."/>
            <person name="Fan D."/>
            <person name="Wang W."/>
            <person name="Fu W."/>
            <person name="Wang T."/>
            <person name="Wang B."/>
            <person name="Zhang J."/>
            <person name="Peng Z."/>
            <person name="Li Y."/>
            <person name="Li N."/>
            <person name="Wang J."/>
            <person name="Chen M."/>
            <person name="He Y."/>
            <person name="Tan F."/>
            <person name="Song X."/>
            <person name="Zheng Q."/>
            <person name="Huang R."/>
            <person name="Yang H."/>
            <person name="Du X."/>
            <person name="Chen L."/>
            <person name="Yang M."/>
            <person name="Gaffney P.M."/>
            <person name="Wang S."/>
            <person name="Luo L."/>
            <person name="She Z."/>
            <person name="Ming Y."/>
            <person name="Huang W."/>
            <person name="Zhang S."/>
            <person name="Huang B."/>
            <person name="Zhang Y."/>
            <person name="Qu T."/>
            <person name="Ni P."/>
            <person name="Miao G."/>
            <person name="Wang J."/>
            <person name="Wang Q."/>
            <person name="Steinberg C.E."/>
            <person name="Wang H."/>
            <person name="Li N."/>
            <person name="Qian L."/>
            <person name="Zhang G."/>
            <person name="Li Y."/>
            <person name="Yang H."/>
            <person name="Liu X."/>
            <person name="Wang J."/>
            <person name="Yin Y."/>
            <person name="Wang J."/>
        </authorList>
    </citation>
    <scope>NUCLEOTIDE SEQUENCE [LARGE SCALE GENOMIC DNA]</scope>
    <source>
        <strain evidence="10">05x7-T-G4-1.051#20</strain>
    </source>
</reference>
<dbReference type="SUPFAM" id="SSF52540">
    <property type="entry name" value="P-loop containing nucleoside triphosphate hydrolases"/>
    <property type="match status" value="1"/>
</dbReference>
<keyword evidence="5 10" id="KW-0347">Helicase</keyword>
<dbReference type="PROSITE" id="PS51194">
    <property type="entry name" value="HELICASE_CTER"/>
    <property type="match status" value="1"/>
</dbReference>
<feature type="region of interest" description="Disordered" evidence="9">
    <location>
        <begin position="119"/>
        <end position="144"/>
    </location>
</feature>
<dbReference type="FunCoup" id="K1RQY2">
    <property type="interactions" value="1345"/>
</dbReference>
<keyword evidence="3" id="KW-0547">Nucleotide-binding</keyword>
<dbReference type="InterPro" id="IPR050699">
    <property type="entry name" value="RNA-DNA_Helicase"/>
</dbReference>
<dbReference type="HOGENOM" id="CLU_002902_1_4_1"/>
<accession>K1RQY2</accession>
<sequence>MDLEGLGVDFDLAEVGCQGKFVPVPKRKNNEGFPRKTLPAGLPPILPSWGEELEDYLTCIEQVPVHDLNSAQRFWPREPHPENLYHAEVSGVQTTIQVDRNPTTGELLGYKEEYLESTSEGKTSLSLRRPPGPAGQDVRGSSANFPFLPGGMEEVETMLSEDKTEFLDFEKDLLSVAPGMMEGMTFNDLDIAPKQKEPTLLNLADLMSAADLDEFNLGDDEDEGESKNEDHDQGHILSEVKLEKSESLENLVKIDEERETEQGVRVGGEGRREEWAVKVDVDHPVADFHQRIPDMAYKWEFELDVFQKQAILHLENHESVFVAAHTSAGKTVALSNQKYREFKLTFGDVGLITGDVQINQTASCLIMTTEILRSMLYNGSDVIRDLEWVVFDEVHYINDAERGVVWEEVLIMLPQHVHIILLSATVPNTLEFADWIGRTKKKKIFVISTLKRPVPLEHHLYTGTTGKTSNELFLIVDGKKNFLTSGYNKALEAKKEKSKSSQGFGPKGTRGGHPNKDKNIWISVIDMLKKKDKLPAVAFTFSKKKIDENAQNLLSKDLTTASEKSEIHIFFHSAIKKLKPPDQKLPQVLQMESLLKNGIGVHHSGILPILKEVVEMLFQRALVKILFSTETFAMGVNMPARTVVFDSIRKNDGTCFRDLLPGEYIQMAGRAGRRGLDTTGTVIILCKGDVPEMSDLHKMMLGKPTKLESQFRLTYSMILNLLRVEQLRVEDMMKRSFSEFHHQKDVSKHKVTIDQLHKQIVQIRPIECYLCSVDLEKYHESCRDYQCLRRKLQEVVLSHPAAIKALTAGRVIVISNSFHSNQLGIILNSTMAANNERVFTCLVLCDKNKSVKSQTEKVPGSEEVTPVTNTDLFLPEAPCGHDLVQVKAKDISTVTVKSIRVEANKIMDDIKKRQMPRFKDDPPGKSVTTATQELLRMVESNIHGLAGLDPVKDLHLRDIDLVEQFRSLQLIEDSFRGYQCINCPHFTEHFREHDRNVKLKEEYKHLKFLLSDESLMLLPEYEQRVQVLKHLNYIDENNAVQLKGRVACEISNHEIMITELVFENILTELHPTEIAALLSCVVFEQKNCSEPKLAPELVKGKDSILFIAQKITAHQRRCGMNLVGDYEDEFKFGLMEVVFEWARGLFREHDRNVKLKEEYKHLKFLLSDESLMLLPEYEQRVQVLKHLNYIDENNAVQLKGRVACEISNHEIMITELVFENILTELHPTEIAALLSCVVFEQKNCSEPKLAPELVKGKDSILSIAQKISAFQRKCGMNLVGDYEDEFKFGLMEVVFEWARGLPFAEITGLTDVQEGIIVRCIQRLHETLRDVRNAARIIGDPVLYRKMEEASQMIKRDIVFAASLYTQ</sequence>
<dbReference type="PIRSF" id="PIRSF005198">
    <property type="entry name" value="Antiviral_helicase_SKI2"/>
    <property type="match status" value="1"/>
</dbReference>
<dbReference type="SMART" id="SM01142">
    <property type="entry name" value="DSHCT"/>
    <property type="match status" value="2"/>
</dbReference>
<evidence type="ECO:0000256" key="5">
    <source>
        <dbReference type="ARBA" id="ARBA00022806"/>
    </source>
</evidence>
<dbReference type="PROSITE" id="PS51192">
    <property type="entry name" value="HELICASE_ATP_BIND_1"/>
    <property type="match status" value="1"/>
</dbReference>
<evidence type="ECO:0000256" key="2">
    <source>
        <dbReference type="ARBA" id="ARBA00022490"/>
    </source>
</evidence>
<feature type="region of interest" description="Disordered" evidence="9">
    <location>
        <begin position="493"/>
        <end position="516"/>
    </location>
</feature>
<dbReference type="Pfam" id="PF08148">
    <property type="entry name" value="DSHCT"/>
    <property type="match status" value="2"/>
</dbReference>
<dbReference type="Pfam" id="PF21408">
    <property type="entry name" value="MTR4-like_stalk"/>
    <property type="match status" value="1"/>
</dbReference>
<dbReference type="PANTHER" id="PTHR12131">
    <property type="entry name" value="ATP-DEPENDENT RNA AND DNA HELICASE"/>
    <property type="match status" value="1"/>
</dbReference>
<dbReference type="FunFam" id="3.40.50.300:FF:000447">
    <property type="entry name" value="helicase SKI2W isoform X2"/>
    <property type="match status" value="1"/>
</dbReference>
<evidence type="ECO:0000256" key="6">
    <source>
        <dbReference type="ARBA" id="ARBA00022840"/>
    </source>
</evidence>
<keyword evidence="6" id="KW-0067">ATP-binding</keyword>
<dbReference type="InterPro" id="IPR040801">
    <property type="entry name" value="Ski2_N"/>
</dbReference>
<dbReference type="Pfam" id="PF00270">
    <property type="entry name" value="DEAD"/>
    <property type="match status" value="1"/>
</dbReference>
<gene>
    <name evidence="10" type="ORF">CGI_10022773</name>
</gene>
<dbReference type="InterPro" id="IPR016438">
    <property type="entry name" value="SKI2-like"/>
</dbReference>
<evidence type="ECO:0000256" key="1">
    <source>
        <dbReference type="ARBA" id="ARBA00004496"/>
    </source>
</evidence>
<evidence type="ECO:0000256" key="7">
    <source>
        <dbReference type="ARBA" id="ARBA00022884"/>
    </source>
</evidence>
<dbReference type="GO" id="GO:0070478">
    <property type="term" value="P:nuclear-transcribed mRNA catabolic process, 3'-5' exonucleolytic nonsense-mediated decay"/>
    <property type="evidence" value="ECO:0007669"/>
    <property type="project" value="TreeGrafter"/>
</dbReference>
<dbReference type="GO" id="GO:0003724">
    <property type="term" value="F:RNA helicase activity"/>
    <property type="evidence" value="ECO:0007669"/>
    <property type="project" value="UniProtKB-EC"/>
</dbReference>
<feature type="compositionally biased region" description="Basic and acidic residues" evidence="9">
    <location>
        <begin position="225"/>
        <end position="237"/>
    </location>
</feature>
<evidence type="ECO:0000256" key="3">
    <source>
        <dbReference type="ARBA" id="ARBA00022741"/>
    </source>
</evidence>